<sequence length="626" mass="66432">MPKPTEPFLPLGLTDSGARPRFPRLASESSSIISPLALPPGTYGYFDHVATKGSAPTQLAPGIPSFSNGLGLRSPRGIKVYSPLSPGVRGPTARAASFLSPHLMPTTWEGQFHPVNNNTTVPRGTDNGMLSVEEPTVGDSCVNGLSPTAKASISPTGLALTGHPQSISADSLDPALHGRMNQRLLQQNARIREAWEAERKYLEANRERAEEVYKEERALMEEERAEWEAEKATLLAEIRRLQQLVLALGSGSVGAQNGLPPFGPGIRGGTGGLSRTDSNESTSTRRSFQQATQNGTSFLPGTGPKTVERSSSKTLTGLQSPTSDFLRPARETQPDAGPVPVVDVHEIHPELEGIRIKATSVKKATFSDSALANASRAPSLSDSSPTESDQAKSPQEKKEQTLQVLAANEADRLTMHAGHTPSHSLSELATVASSGTNTGTSSGGGSTPTMTQRNGVAAGFLPVAGEGNGVSEAAPAAQSLSKIPGNYPQLFDDHPEPIFEPNEDRGLKGPLMVRNMPAHDEIFFQKLADKLEEVTRDDKAALPAVLQDPGLANGNDESVLSQVKTHSEGQFDAQQPAGDADDSGSAGSRSSPRSKDEDELDIPLKFKKKMNFGAPFGEVRPVLRGH</sequence>
<dbReference type="Proteomes" id="UP001273166">
    <property type="component" value="Unassembled WGS sequence"/>
</dbReference>
<protein>
    <submittedName>
        <fullName evidence="3">Uncharacterized protein</fullName>
    </submittedName>
</protein>
<feature type="coiled-coil region" evidence="1">
    <location>
        <begin position="192"/>
        <end position="244"/>
    </location>
</feature>
<evidence type="ECO:0000313" key="3">
    <source>
        <dbReference type="EMBL" id="KAK3311470.1"/>
    </source>
</evidence>
<evidence type="ECO:0000256" key="1">
    <source>
        <dbReference type="SAM" id="Coils"/>
    </source>
</evidence>
<evidence type="ECO:0000313" key="4">
    <source>
        <dbReference type="Proteomes" id="UP001273166"/>
    </source>
</evidence>
<dbReference type="EMBL" id="JAUDZG010000001">
    <property type="protein sequence ID" value="KAK3311470.1"/>
    <property type="molecule type" value="Genomic_DNA"/>
</dbReference>
<dbReference type="GeneID" id="87890126"/>
<name>A0AAJ0H4N6_9PEZI</name>
<keyword evidence="4" id="KW-1185">Reference proteome</keyword>
<evidence type="ECO:0000256" key="2">
    <source>
        <dbReference type="SAM" id="MobiDB-lite"/>
    </source>
</evidence>
<comment type="caution">
    <text evidence="3">The sequence shown here is derived from an EMBL/GenBank/DDBJ whole genome shotgun (WGS) entry which is preliminary data.</text>
</comment>
<gene>
    <name evidence="3" type="ORF">B0T15DRAFT_76527</name>
</gene>
<dbReference type="RefSeq" id="XP_062727250.1">
    <property type="nucleotide sequence ID" value="XM_062871297.1"/>
</dbReference>
<feature type="compositionally biased region" description="Polar residues" evidence="2">
    <location>
        <begin position="555"/>
        <end position="564"/>
    </location>
</feature>
<reference evidence="3" key="1">
    <citation type="journal article" date="2023" name="Mol. Phylogenet. Evol.">
        <title>Genome-scale phylogeny and comparative genomics of the fungal order Sordariales.</title>
        <authorList>
            <person name="Hensen N."/>
            <person name="Bonometti L."/>
            <person name="Westerberg I."/>
            <person name="Brannstrom I.O."/>
            <person name="Guillou S."/>
            <person name="Cros-Aarteil S."/>
            <person name="Calhoun S."/>
            <person name="Haridas S."/>
            <person name="Kuo A."/>
            <person name="Mondo S."/>
            <person name="Pangilinan J."/>
            <person name="Riley R."/>
            <person name="LaButti K."/>
            <person name="Andreopoulos B."/>
            <person name="Lipzen A."/>
            <person name="Chen C."/>
            <person name="Yan M."/>
            <person name="Daum C."/>
            <person name="Ng V."/>
            <person name="Clum A."/>
            <person name="Steindorff A."/>
            <person name="Ohm R.A."/>
            <person name="Martin F."/>
            <person name="Silar P."/>
            <person name="Natvig D.O."/>
            <person name="Lalanne C."/>
            <person name="Gautier V."/>
            <person name="Ament-Velasquez S.L."/>
            <person name="Kruys A."/>
            <person name="Hutchinson M.I."/>
            <person name="Powell A.J."/>
            <person name="Barry K."/>
            <person name="Miller A.N."/>
            <person name="Grigoriev I.V."/>
            <person name="Debuchy R."/>
            <person name="Gladieux P."/>
            <person name="Hiltunen Thoren M."/>
            <person name="Johannesson H."/>
        </authorList>
    </citation>
    <scope>NUCLEOTIDE SEQUENCE</scope>
    <source>
        <strain evidence="3">CBS 333.67</strain>
    </source>
</reference>
<feature type="region of interest" description="Disordered" evidence="2">
    <location>
        <begin position="254"/>
        <end position="342"/>
    </location>
</feature>
<proteinExistence type="predicted"/>
<dbReference type="AlphaFoldDB" id="A0AAJ0H4N6"/>
<feature type="region of interest" description="Disordered" evidence="2">
    <location>
        <begin position="547"/>
        <end position="606"/>
    </location>
</feature>
<reference evidence="3" key="2">
    <citation type="submission" date="2023-06" db="EMBL/GenBank/DDBJ databases">
        <authorList>
            <consortium name="Lawrence Berkeley National Laboratory"/>
            <person name="Mondo S.J."/>
            <person name="Hensen N."/>
            <person name="Bonometti L."/>
            <person name="Westerberg I."/>
            <person name="Brannstrom I.O."/>
            <person name="Guillou S."/>
            <person name="Cros-Aarteil S."/>
            <person name="Calhoun S."/>
            <person name="Haridas S."/>
            <person name="Kuo A."/>
            <person name="Pangilinan J."/>
            <person name="Riley R."/>
            <person name="Labutti K."/>
            <person name="Andreopoulos B."/>
            <person name="Lipzen A."/>
            <person name="Chen C."/>
            <person name="Yanf M."/>
            <person name="Daum C."/>
            <person name="Ng V."/>
            <person name="Clum A."/>
            <person name="Steindorff A."/>
            <person name="Ohm R."/>
            <person name="Martin F."/>
            <person name="Silar P."/>
            <person name="Natvig D."/>
            <person name="Lalanne C."/>
            <person name="Gautier V."/>
            <person name="Ament-Velasquez S.L."/>
            <person name="Kruys A."/>
            <person name="Hutchinson M.I."/>
            <person name="Powell A.J."/>
            <person name="Barry K."/>
            <person name="Miller A.N."/>
            <person name="Grigoriev I.V."/>
            <person name="Debuchy R."/>
            <person name="Gladieux P."/>
            <person name="Thoren M.H."/>
            <person name="Johannesson H."/>
        </authorList>
    </citation>
    <scope>NUCLEOTIDE SEQUENCE</scope>
    <source>
        <strain evidence="3">CBS 333.67</strain>
    </source>
</reference>
<keyword evidence="1" id="KW-0175">Coiled coil</keyword>
<feature type="compositionally biased region" description="Polar residues" evidence="2">
    <location>
        <begin position="368"/>
        <end position="393"/>
    </location>
</feature>
<feature type="compositionally biased region" description="Polar residues" evidence="2">
    <location>
        <begin position="273"/>
        <end position="299"/>
    </location>
</feature>
<feature type="region of interest" description="Disordered" evidence="2">
    <location>
        <begin position="368"/>
        <end position="400"/>
    </location>
</feature>
<feature type="compositionally biased region" description="Polar residues" evidence="2">
    <location>
        <begin position="312"/>
        <end position="323"/>
    </location>
</feature>
<accession>A0AAJ0H4N6</accession>
<organism evidence="3 4">
    <name type="scientific">Chaetomium strumarium</name>
    <dbReference type="NCBI Taxonomy" id="1170767"/>
    <lineage>
        <taxon>Eukaryota</taxon>
        <taxon>Fungi</taxon>
        <taxon>Dikarya</taxon>
        <taxon>Ascomycota</taxon>
        <taxon>Pezizomycotina</taxon>
        <taxon>Sordariomycetes</taxon>
        <taxon>Sordariomycetidae</taxon>
        <taxon>Sordariales</taxon>
        <taxon>Chaetomiaceae</taxon>
        <taxon>Chaetomium</taxon>
    </lineage>
</organism>